<dbReference type="SMART" id="SM00434">
    <property type="entry name" value="TOP4c"/>
    <property type="match status" value="1"/>
</dbReference>
<feature type="domain" description="Topo IIA-type catalytic" evidence="11">
    <location>
        <begin position="44"/>
        <end position="509"/>
    </location>
</feature>
<comment type="subcellular location">
    <subcellularLocation>
        <location evidence="9">Cytoplasm</location>
    </subcellularLocation>
</comment>
<evidence type="ECO:0000256" key="9">
    <source>
        <dbReference type="HAMAP-Rule" id="MF_01897"/>
    </source>
</evidence>
<comment type="miscellaneous">
    <text evidence="9">Few gyrases are as efficient as E.coli at forming negative supercoils. Not all organisms have 2 type II topoisomerases; in organisms with a single type II topoisomerase this enzyme also has to decatenate newly replicated chromosomes.</text>
</comment>
<dbReference type="Gene3D" id="1.10.268.10">
    <property type="entry name" value="Topoisomerase, domain 3"/>
    <property type="match status" value="1"/>
</dbReference>
<dbReference type="Pfam" id="PF00521">
    <property type="entry name" value="DNA_topoisoIV"/>
    <property type="match status" value="1"/>
</dbReference>
<evidence type="ECO:0000313" key="14">
    <source>
        <dbReference type="Proteomes" id="UP000196710"/>
    </source>
</evidence>
<dbReference type="NCBIfam" id="TIGR01063">
    <property type="entry name" value="gyrA"/>
    <property type="match status" value="1"/>
</dbReference>
<dbReference type="GO" id="GO:0005694">
    <property type="term" value="C:chromosome"/>
    <property type="evidence" value="ECO:0007669"/>
    <property type="project" value="InterPro"/>
</dbReference>
<keyword evidence="14" id="KW-1185">Reference proteome</keyword>
<dbReference type="HAMAP" id="MF_01897">
    <property type="entry name" value="GyrA"/>
    <property type="match status" value="1"/>
</dbReference>
<dbReference type="GO" id="GO:0006261">
    <property type="term" value="P:DNA-templated DNA replication"/>
    <property type="evidence" value="ECO:0007669"/>
    <property type="project" value="UniProtKB-UniRule"/>
</dbReference>
<evidence type="ECO:0000256" key="1">
    <source>
        <dbReference type="ARBA" id="ARBA00000185"/>
    </source>
</evidence>
<dbReference type="NCBIfam" id="NF004043">
    <property type="entry name" value="PRK05560.1"/>
    <property type="match status" value="1"/>
</dbReference>
<evidence type="ECO:0000256" key="7">
    <source>
        <dbReference type="ARBA" id="ARBA00023235"/>
    </source>
</evidence>
<evidence type="ECO:0000256" key="2">
    <source>
        <dbReference type="ARBA" id="ARBA00008263"/>
    </source>
</evidence>
<dbReference type="Pfam" id="PF03989">
    <property type="entry name" value="DNA_gyraseA_C"/>
    <property type="match status" value="6"/>
</dbReference>
<dbReference type="InterPro" id="IPR013758">
    <property type="entry name" value="Topo_IIA_A/C_ab"/>
</dbReference>
<dbReference type="GO" id="GO:0006265">
    <property type="term" value="P:DNA topological change"/>
    <property type="evidence" value="ECO:0007669"/>
    <property type="project" value="UniProtKB-UniRule"/>
</dbReference>
<keyword evidence="9" id="KW-0963">Cytoplasm</keyword>
<dbReference type="EC" id="5.6.2.2" evidence="9"/>
<keyword evidence="4 9" id="KW-0067">ATP-binding</keyword>
<dbReference type="Proteomes" id="UP000196710">
    <property type="component" value="Chromosome"/>
</dbReference>
<evidence type="ECO:0000259" key="11">
    <source>
        <dbReference type="PROSITE" id="PS52040"/>
    </source>
</evidence>
<sequence length="830" mass="92939">MSDFDNKNVPPEEQEGRIIDVALSEEMEQSFLDYSMSVIVQRALPDVRDGLKPVHRRILYQMYQDSLWPDSAYRKCMDTVGKTLASWHPHGDASVYDALVRLAQDFSLRYMLVDGHGNFGSVDGDPPAAPRYTEARMTKLSVAMLDDINKDTVDFQPNYDDRLKEPTVLPSHFPNLLVNGSMGIAVGMATNVPPHNINEVLDGVCCMIDNPNATLDDLMEHIKGPDFPTGGIIMGRSGIRAAYATGRGKVVVRSRTEIEEEEKSGRSKIIVTEIPYKVNKAELIKSIADLVKDKRIDGITNIDDHSDREGMRIVIDVRRDASPQIVLNHLFSLTQMQISFGVIMLALVDGRPEILNLEKILKKYIEFQMEVITRRTQFDLKKAQDRAHILEGLMIALDFIDEVVAMLRAAKSIPEGKAALMERFDLDDPQAQAIVQMRLGQLTGLERSKVEEELEGLRAKIADLLDILGSEARRLGIIKDEAIDMKKRFGDERRTEIAAISGEVDIEDLIPVEECVLTLTRYGYVKRQKMENYRTQKRGGRGVSAMSRREEDAASHIFVTGSHDYVLFFSDMGRMYRVKCYEVPEGSRTSKGMHIRNLLPLQGDENITSVVHLSDLDDDKFLVMVTRRGVVKRTKLSAFNNVRKAGLIAVDLDEGDYLAHVLVTGGSDELIFSTRKGMTLCMREEDIRAMGRAARGVKVMRLGEGDAIVGMDQLRDGGRVLTVTETGFGRLSPIEDYRVQKRGGKGLKNYHVDKFGDVAGVKVVFPEEDIIMISSDGIIIRISAGEVRQCARPSKGVRVMRVQEGEKIVTLASAPKEETEETDTELETEQ</sequence>
<evidence type="ECO:0000256" key="5">
    <source>
        <dbReference type="ARBA" id="ARBA00023029"/>
    </source>
</evidence>
<dbReference type="InterPro" id="IPR050220">
    <property type="entry name" value="Type_II_DNA_Topoisomerases"/>
</dbReference>
<name>A0A1Z2XL68_9FIRM</name>
<evidence type="ECO:0000313" key="12">
    <source>
        <dbReference type="EMBL" id="ASB39181.1"/>
    </source>
</evidence>
<dbReference type="SUPFAM" id="SSF56719">
    <property type="entry name" value="Type II DNA topoisomerase"/>
    <property type="match status" value="1"/>
</dbReference>
<dbReference type="SUPFAM" id="SSF101904">
    <property type="entry name" value="GyrA/ParC C-terminal domain-like"/>
    <property type="match status" value="1"/>
</dbReference>
<dbReference type="AlphaFoldDB" id="A0A1Z2XL68"/>
<dbReference type="FunFam" id="2.120.10.90:FF:000005">
    <property type="entry name" value="DNA topoisomerase 4 subunit A"/>
    <property type="match status" value="1"/>
</dbReference>
<dbReference type="InterPro" id="IPR013760">
    <property type="entry name" value="Topo_IIA-like_dom_sf"/>
</dbReference>
<comment type="subunit">
    <text evidence="9">Heterotetramer, composed of two GyrA and two GyrB chains. In the heterotetramer, GyrA contains the active site tyrosine that forms a transient covalent intermediate with DNA, while GyrB binds cofactors and catalyzes ATP hydrolysis.</text>
</comment>
<dbReference type="Gene3D" id="3.30.1360.40">
    <property type="match status" value="1"/>
</dbReference>
<dbReference type="EMBL" id="CP065321">
    <property type="protein sequence ID" value="QQR28469.1"/>
    <property type="molecule type" value="Genomic_DNA"/>
</dbReference>
<dbReference type="PANTHER" id="PTHR43493:SF5">
    <property type="entry name" value="DNA GYRASE SUBUNIT A, CHLOROPLASTIC_MITOCHONDRIAL"/>
    <property type="match status" value="1"/>
</dbReference>
<dbReference type="GO" id="GO:0005737">
    <property type="term" value="C:cytoplasm"/>
    <property type="evidence" value="ECO:0007669"/>
    <property type="project" value="UniProtKB-SubCell"/>
</dbReference>
<evidence type="ECO:0000256" key="6">
    <source>
        <dbReference type="ARBA" id="ARBA00023125"/>
    </source>
</evidence>
<feature type="short sequence motif" description="GyrA-box" evidence="9">
    <location>
        <begin position="536"/>
        <end position="542"/>
    </location>
</feature>
<reference evidence="12" key="1">
    <citation type="journal article" date="2017" name="Genome Announc.">
        <title>High-Quality Whole-Genome Sequences of the Oligo-Mouse-Microbiota Bacterial Community.</title>
        <authorList>
            <person name="Garzetti D."/>
            <person name="Brugiroux S."/>
            <person name="Bunk B."/>
            <person name="Pukall R."/>
            <person name="McCoy K.D."/>
            <person name="Macpherson A.J."/>
            <person name="Stecher B."/>
        </authorList>
    </citation>
    <scope>NUCLEOTIDE SEQUENCE</scope>
    <source>
        <strain evidence="12">KB18</strain>
    </source>
</reference>
<evidence type="ECO:0000256" key="4">
    <source>
        <dbReference type="ARBA" id="ARBA00022840"/>
    </source>
</evidence>
<evidence type="ECO:0000313" key="15">
    <source>
        <dbReference type="Proteomes" id="UP000596035"/>
    </source>
</evidence>
<proteinExistence type="inferred from homology"/>
<organism evidence="13 15">
    <name type="scientific">Acutalibacter muris</name>
    <dbReference type="NCBI Taxonomy" id="1796620"/>
    <lineage>
        <taxon>Bacteria</taxon>
        <taxon>Bacillati</taxon>
        <taxon>Bacillota</taxon>
        <taxon>Clostridia</taxon>
        <taxon>Eubacteriales</taxon>
        <taxon>Acutalibacteraceae</taxon>
        <taxon>Acutalibacter</taxon>
    </lineage>
</organism>
<evidence type="ECO:0000313" key="13">
    <source>
        <dbReference type="EMBL" id="QQR28469.1"/>
    </source>
</evidence>
<comment type="subunit">
    <text evidence="8">Heterotetramer composed of ParC and ParE.</text>
</comment>
<protein>
    <recommendedName>
        <fullName evidence="9">DNA gyrase subunit A</fullName>
        <ecNumber evidence="9">5.6.2.2</ecNumber>
    </recommendedName>
</protein>
<dbReference type="NCBIfam" id="NF004044">
    <property type="entry name" value="PRK05561.1"/>
    <property type="match status" value="1"/>
</dbReference>
<accession>A0A1Z2XL68</accession>
<dbReference type="InterPro" id="IPR002205">
    <property type="entry name" value="Topo_IIA_dom_A"/>
</dbReference>
<dbReference type="FunFam" id="1.10.268.10:FF:000001">
    <property type="entry name" value="DNA gyrase subunit A"/>
    <property type="match status" value="1"/>
</dbReference>
<comment type="function">
    <text evidence="9">A type II topoisomerase that negatively supercoils closed circular double-stranded (ds) DNA in an ATP-dependent manner to modulate DNA topology and maintain chromosomes in an underwound state. Negative supercoiling favors strand separation, and DNA replication, transcription, recombination and repair, all of which involve strand separation. Also able to catalyze the interconversion of other topological isomers of dsDNA rings, including catenanes and knotted rings. Type II topoisomerases break and join 2 DNA strands simultaneously in an ATP-dependent manner.</text>
</comment>
<dbReference type="PANTHER" id="PTHR43493">
    <property type="entry name" value="DNA GYRASE/TOPOISOMERASE SUBUNIT A"/>
    <property type="match status" value="1"/>
</dbReference>
<keyword evidence="5 9" id="KW-0799">Topoisomerase</keyword>
<dbReference type="Gene3D" id="3.90.199.10">
    <property type="entry name" value="Topoisomerase II, domain 5"/>
    <property type="match status" value="1"/>
</dbReference>
<comment type="similarity">
    <text evidence="2 9">Belongs to the type II topoisomerase GyrA/ParC subunit family.</text>
</comment>
<dbReference type="CDD" id="cd00187">
    <property type="entry name" value="TOP4c"/>
    <property type="match status" value="1"/>
</dbReference>
<reference evidence="14" key="2">
    <citation type="submission" date="2017-05" db="EMBL/GenBank/DDBJ databases">
        <title>Improved OligoMM genomes.</title>
        <authorList>
            <person name="Garzetti D."/>
        </authorList>
    </citation>
    <scope>NUCLEOTIDE SEQUENCE [LARGE SCALE GENOMIC DNA]</scope>
    <source>
        <strain evidence="14">KB18</strain>
    </source>
</reference>
<dbReference type="FunFam" id="3.90.199.10:FF:000001">
    <property type="entry name" value="DNA gyrase subunit A"/>
    <property type="match status" value="1"/>
</dbReference>
<dbReference type="InterPro" id="IPR005743">
    <property type="entry name" value="GyrA"/>
</dbReference>
<evidence type="ECO:0000256" key="8">
    <source>
        <dbReference type="ARBA" id="ARBA00063644"/>
    </source>
</evidence>
<evidence type="ECO:0000256" key="10">
    <source>
        <dbReference type="PROSITE-ProRule" id="PRU01384"/>
    </source>
</evidence>
<dbReference type="GO" id="GO:0034335">
    <property type="term" value="F:DNA negative supercoiling activity"/>
    <property type="evidence" value="ECO:0007669"/>
    <property type="project" value="UniProtKB-ARBA"/>
</dbReference>
<dbReference type="Gene3D" id="2.120.10.90">
    <property type="entry name" value="DNA gyrase/topoisomerase IV, subunit A, C-terminal"/>
    <property type="match status" value="1"/>
</dbReference>
<dbReference type="InterPro" id="IPR013757">
    <property type="entry name" value="Topo_IIA_A_a_sf"/>
</dbReference>
<keyword evidence="6 9" id="KW-0238">DNA-binding</keyword>
<evidence type="ECO:0000256" key="3">
    <source>
        <dbReference type="ARBA" id="ARBA00022741"/>
    </source>
</evidence>
<dbReference type="FunFam" id="3.30.1360.40:FF:000002">
    <property type="entry name" value="DNA gyrase subunit A"/>
    <property type="match status" value="1"/>
</dbReference>
<gene>
    <name evidence="9 13" type="primary">gyrA</name>
    <name evidence="12" type="ORF">ADH66_00040</name>
    <name evidence="13" type="ORF">I5Q82_10035</name>
</gene>
<keyword evidence="3 9" id="KW-0547">Nucleotide-binding</keyword>
<dbReference type="KEGG" id="amur:ADH66_00040"/>
<reference evidence="13 15" key="3">
    <citation type="submission" date="2020-11" db="EMBL/GenBank/DDBJ databases">
        <title>Closed and high quality bacterial genomes of the OMM12 community.</title>
        <authorList>
            <person name="Marbouty M."/>
            <person name="Lamy-Besnier Q."/>
            <person name="Debarbieux L."/>
            <person name="Koszul R."/>
        </authorList>
    </citation>
    <scope>NUCLEOTIDE SEQUENCE [LARGE SCALE GENOMIC DNA]</scope>
    <source>
        <strain evidence="13 15">KB18</strain>
    </source>
</reference>
<comment type="catalytic activity">
    <reaction evidence="1 9 10">
        <text>ATP-dependent breakage, passage and rejoining of double-stranded DNA.</text>
        <dbReference type="EC" id="5.6.2.2"/>
    </reaction>
</comment>
<dbReference type="Proteomes" id="UP000596035">
    <property type="component" value="Chromosome"/>
</dbReference>
<dbReference type="GO" id="GO:0005524">
    <property type="term" value="F:ATP binding"/>
    <property type="evidence" value="ECO:0007669"/>
    <property type="project" value="UniProtKB-UniRule"/>
</dbReference>
<keyword evidence="7 9" id="KW-0413">Isomerase</keyword>
<dbReference type="InterPro" id="IPR006691">
    <property type="entry name" value="GyrA/parC_rep"/>
</dbReference>
<dbReference type="GO" id="GO:0003677">
    <property type="term" value="F:DNA binding"/>
    <property type="evidence" value="ECO:0007669"/>
    <property type="project" value="UniProtKB-UniRule"/>
</dbReference>
<dbReference type="PROSITE" id="PS52040">
    <property type="entry name" value="TOPO_IIA"/>
    <property type="match status" value="1"/>
</dbReference>
<dbReference type="RefSeq" id="WP_066537304.1">
    <property type="nucleotide sequence ID" value="NZ_CP021422.1"/>
</dbReference>
<dbReference type="EMBL" id="CP021422">
    <property type="protein sequence ID" value="ASB39181.1"/>
    <property type="molecule type" value="Genomic_DNA"/>
</dbReference>
<dbReference type="GO" id="GO:0009330">
    <property type="term" value="C:DNA topoisomerase type II (double strand cut, ATP-hydrolyzing) complex"/>
    <property type="evidence" value="ECO:0007669"/>
    <property type="project" value="TreeGrafter"/>
</dbReference>
<dbReference type="InterPro" id="IPR035516">
    <property type="entry name" value="Gyrase/topoIV_suA_C"/>
</dbReference>
<feature type="active site" description="O-(5'-phospho-DNA)-tyrosine intermediate" evidence="9 10">
    <location>
        <position position="132"/>
    </location>
</feature>